<dbReference type="Proteomes" id="UP000052232">
    <property type="component" value="Unassembled WGS sequence"/>
</dbReference>
<dbReference type="PANTHER" id="PTHR12526">
    <property type="entry name" value="GLYCOSYLTRANSFERASE"/>
    <property type="match status" value="1"/>
</dbReference>
<dbReference type="PATRIC" id="fig|1420583.3.peg.4149"/>
<protein>
    <recommendedName>
        <fullName evidence="1">Glycosyl transferase family 1 domain-containing protein</fullName>
    </recommendedName>
</protein>
<evidence type="ECO:0000313" key="3">
    <source>
        <dbReference type="Proteomes" id="UP000052232"/>
    </source>
</evidence>
<dbReference type="STRING" id="1420583.V473_21675"/>
<feature type="domain" description="Glycosyl transferase family 1" evidence="1">
    <location>
        <begin position="184"/>
        <end position="306"/>
    </location>
</feature>
<proteinExistence type="predicted"/>
<dbReference type="EMBL" id="JACT01000006">
    <property type="protein sequence ID" value="KMS52468.1"/>
    <property type="molecule type" value="Genomic_DNA"/>
</dbReference>
<evidence type="ECO:0000313" key="2">
    <source>
        <dbReference type="EMBL" id="KMS52468.1"/>
    </source>
</evidence>
<reference evidence="2 3" key="1">
    <citation type="journal article" date="2015" name="G3 (Bethesda)">
        <title>Insights into Ongoing Evolution of the Hexachlorocyclohexane Catabolic Pathway from Comparative Genomics of Ten Sphingomonadaceae Strains.</title>
        <authorList>
            <person name="Pearce S.L."/>
            <person name="Oakeshott J.G."/>
            <person name="Pandey G."/>
        </authorList>
    </citation>
    <scope>NUCLEOTIDE SEQUENCE [LARGE SCALE GENOMIC DNA]</scope>
    <source>
        <strain evidence="2 3">LL01</strain>
    </source>
</reference>
<dbReference type="Pfam" id="PF00534">
    <property type="entry name" value="Glycos_transf_1"/>
    <property type="match status" value="1"/>
</dbReference>
<organism evidence="2 3">
    <name type="scientific">Sphingobium cupriresistens LL01</name>
    <dbReference type="NCBI Taxonomy" id="1420583"/>
    <lineage>
        <taxon>Bacteria</taxon>
        <taxon>Pseudomonadati</taxon>
        <taxon>Pseudomonadota</taxon>
        <taxon>Alphaproteobacteria</taxon>
        <taxon>Sphingomonadales</taxon>
        <taxon>Sphingomonadaceae</taxon>
        <taxon>Sphingobium</taxon>
    </lineage>
</organism>
<name>A0A0J7XMX9_9SPHN</name>
<accession>A0A0J7XMX9</accession>
<dbReference type="Gene3D" id="3.40.50.2000">
    <property type="entry name" value="Glycogen Phosphorylase B"/>
    <property type="match status" value="2"/>
</dbReference>
<dbReference type="InterPro" id="IPR001296">
    <property type="entry name" value="Glyco_trans_1"/>
</dbReference>
<sequence>MALRLTQAWGERAIDSQLVLGRSEGAMRSEWPALSYSSLAVRGLATARFETLWMILRLPGEIRRQRPDILFCAGNTYTVVAVAMKLLLGNDCPPIVAKVSNDLTRRDLVGPARWGYRWWLRLQGRFIDQFVGMASPMSSEIANAMQLPASAVAIINDPAITVADLSQTARTRALRYGAPQGRRYIAVGRLVAQKNFALLIRAFAAMAGPQDCLTILGDGPERAPLTRLIAHLGMTGQVHMPGHIGPVMEQLRESDVFVLSSDYEGVPAVIIEALAVGLVIVATDCSVSMASLLEDGALGELVPRRSTWCLEQAMRAAAVRISDAGRARRQASRFTVEHAADAYAALFARTVADVRKAPNPKNNSRVADAMS</sequence>
<gene>
    <name evidence="2" type="ORF">V473_21675</name>
</gene>
<keyword evidence="3" id="KW-1185">Reference proteome</keyword>
<evidence type="ECO:0000259" key="1">
    <source>
        <dbReference type="Pfam" id="PF00534"/>
    </source>
</evidence>
<dbReference type="SUPFAM" id="SSF53756">
    <property type="entry name" value="UDP-Glycosyltransferase/glycogen phosphorylase"/>
    <property type="match status" value="1"/>
</dbReference>
<dbReference type="CDD" id="cd03811">
    <property type="entry name" value="GT4_GT28_WabH-like"/>
    <property type="match status" value="1"/>
</dbReference>
<comment type="caution">
    <text evidence="2">The sequence shown here is derived from an EMBL/GenBank/DDBJ whole genome shotgun (WGS) entry which is preliminary data.</text>
</comment>
<dbReference type="AlphaFoldDB" id="A0A0J7XMX9"/>